<evidence type="ECO:0000313" key="1">
    <source>
        <dbReference type="EMBL" id="PKC72392.1"/>
    </source>
</evidence>
<dbReference type="VEuPathDB" id="FungiDB:RhiirA1_33994"/>
<evidence type="ECO:0000313" key="2">
    <source>
        <dbReference type="Proteomes" id="UP000232688"/>
    </source>
</evidence>
<dbReference type="EMBL" id="LLXH01000127">
    <property type="protein sequence ID" value="PKC72392.1"/>
    <property type="molecule type" value="Genomic_DNA"/>
</dbReference>
<accession>A0A2N0SA12</accession>
<comment type="caution">
    <text evidence="1">The sequence shown here is derived from an EMBL/GenBank/DDBJ whole genome shotgun (WGS) entry which is preliminary data.</text>
</comment>
<name>A0A2N0SA12_9GLOM</name>
<gene>
    <name evidence="1" type="ORF">RhiirA1_33994</name>
</gene>
<reference evidence="1 2" key="1">
    <citation type="submission" date="2017-10" db="EMBL/GenBank/DDBJ databases">
        <title>Extensive intraspecific genome diversity in a model arbuscular mycorrhizal fungus.</title>
        <authorList>
            <person name="Chen E.C.H."/>
            <person name="Morin E."/>
            <person name="Baudet D."/>
            <person name="Noel J."/>
            <person name="Ndikumana S."/>
            <person name="Charron P."/>
            <person name="St-Onge C."/>
            <person name="Giorgi J."/>
            <person name="Grigoriev I.V."/>
            <person name="Roux C."/>
            <person name="Martin F.M."/>
            <person name="Corradi N."/>
        </authorList>
    </citation>
    <scope>NUCLEOTIDE SEQUENCE [LARGE SCALE GENOMIC DNA]</scope>
    <source>
        <strain evidence="1 2">A1</strain>
    </source>
</reference>
<dbReference type="Proteomes" id="UP000232688">
    <property type="component" value="Unassembled WGS sequence"/>
</dbReference>
<reference evidence="1 2" key="2">
    <citation type="submission" date="2017-10" db="EMBL/GenBank/DDBJ databases">
        <title>Genome analyses suggest a sexual origin of heterokaryosis in a supposedly ancient asexual fungus.</title>
        <authorList>
            <person name="Corradi N."/>
            <person name="Sedzielewska K."/>
            <person name="Noel J."/>
            <person name="Charron P."/>
            <person name="Farinelli L."/>
            <person name="Marton T."/>
            <person name="Kruger M."/>
            <person name="Pelin A."/>
            <person name="Brachmann A."/>
            <person name="Corradi N."/>
        </authorList>
    </citation>
    <scope>NUCLEOTIDE SEQUENCE [LARGE SCALE GENOMIC DNA]</scope>
    <source>
        <strain evidence="1 2">A1</strain>
    </source>
</reference>
<protein>
    <submittedName>
        <fullName evidence="1">Uncharacterized protein</fullName>
    </submittedName>
</protein>
<sequence>MPTTLSCLTFVSSKWTCRLRHISISCIALLSLYPSANNLVSSYFLATSIAPYSMSLTYVLNIPSILDPIFLRSSIFLRRVRILFRFFLADTASLDDSFL</sequence>
<organism evidence="1 2">
    <name type="scientific">Rhizophagus irregularis</name>
    <dbReference type="NCBI Taxonomy" id="588596"/>
    <lineage>
        <taxon>Eukaryota</taxon>
        <taxon>Fungi</taxon>
        <taxon>Fungi incertae sedis</taxon>
        <taxon>Mucoromycota</taxon>
        <taxon>Glomeromycotina</taxon>
        <taxon>Glomeromycetes</taxon>
        <taxon>Glomerales</taxon>
        <taxon>Glomeraceae</taxon>
        <taxon>Rhizophagus</taxon>
    </lineage>
</organism>
<proteinExistence type="predicted"/>
<dbReference type="AlphaFoldDB" id="A0A2N0SA12"/>